<dbReference type="EMBL" id="JYIY01000068">
    <property type="protein sequence ID" value="KJL37245.1"/>
    <property type="molecule type" value="Genomic_DNA"/>
</dbReference>
<feature type="binding site" evidence="7">
    <location>
        <position position="147"/>
    </location>
    <ligand>
        <name>a 1,2-diacyl-sn-glycero-3-phospho-(1'-sn-glycerol)</name>
        <dbReference type="ChEBI" id="CHEBI:64716"/>
    </ligand>
</feature>
<comment type="similarity">
    <text evidence="1 7">Belongs to the Lgt family.</text>
</comment>
<comment type="catalytic activity">
    <reaction evidence="7">
        <text>L-cysteinyl-[prolipoprotein] + a 1,2-diacyl-sn-glycero-3-phospho-(1'-sn-glycerol) = an S-1,2-diacyl-sn-glyceryl-L-cysteinyl-[prolipoprotein] + sn-glycerol 1-phosphate + H(+)</text>
        <dbReference type="Rhea" id="RHEA:56712"/>
        <dbReference type="Rhea" id="RHEA-COMP:14679"/>
        <dbReference type="Rhea" id="RHEA-COMP:14680"/>
        <dbReference type="ChEBI" id="CHEBI:15378"/>
        <dbReference type="ChEBI" id="CHEBI:29950"/>
        <dbReference type="ChEBI" id="CHEBI:57685"/>
        <dbReference type="ChEBI" id="CHEBI:64716"/>
        <dbReference type="ChEBI" id="CHEBI:140658"/>
        <dbReference type="EC" id="2.5.1.145"/>
    </reaction>
</comment>
<feature type="transmembrane region" description="Helical" evidence="7">
    <location>
        <begin position="58"/>
        <end position="77"/>
    </location>
</feature>
<comment type="function">
    <text evidence="7">Catalyzes the transfer of the diacylglyceryl group from phosphatidylglycerol to the sulfhydryl group of the N-terminal cysteine of a prolipoprotein, the first step in the formation of mature lipoproteins.</text>
</comment>
<feature type="transmembrane region" description="Helical" evidence="7">
    <location>
        <begin position="259"/>
        <end position="277"/>
    </location>
</feature>
<reference evidence="8 9" key="1">
    <citation type="submission" date="2015-02" db="EMBL/GenBank/DDBJ databases">
        <title>Draft genome sequences of ten Microbacterium spp. with emphasis on heavy metal contaminated environments.</title>
        <authorList>
            <person name="Corretto E."/>
        </authorList>
    </citation>
    <scope>NUCLEOTIDE SEQUENCE [LARGE SCALE GENOMIC DNA]</scope>
    <source>
        <strain evidence="8 9">DSM 18659</strain>
    </source>
</reference>
<keyword evidence="5 7" id="KW-1133">Transmembrane helix</keyword>
<sequence>MDALLIVAPALIPSPGISFVQVGPFQIRFYALAILAGIVLAVLITGRRLRAVGHPAGVVVDVAMWAVPFGILGARIYHVLTHPGDYFFPGADLWRVLYIWEGGIAIFGAILGGLVGIVIGTRRAGIPVLLFLDALAPGMLVAQAVGRLGNYFNQELFGPPTTLPWGLQIDPSAPAIPPGTPAGTLFHPLFLYELLWNLAGAAVIVLLEYHRRRHGRITLGAGRSLGVYLLWYGAGRAVLESIRLDPTELLAGGLKANVLTALVAAVLGVGLLAHASWRARRRAPVRGRGDARVDPQ</sequence>
<evidence type="ECO:0000256" key="7">
    <source>
        <dbReference type="HAMAP-Rule" id="MF_01147"/>
    </source>
</evidence>
<dbReference type="PROSITE" id="PS01311">
    <property type="entry name" value="LGT"/>
    <property type="match status" value="1"/>
</dbReference>
<dbReference type="EC" id="2.5.1.145" evidence="7"/>
<dbReference type="PANTHER" id="PTHR30589:SF0">
    <property type="entry name" value="PHOSPHATIDYLGLYCEROL--PROLIPOPROTEIN DIACYLGLYCERYL TRANSFERASE"/>
    <property type="match status" value="1"/>
</dbReference>
<feature type="transmembrane region" description="Helical" evidence="7">
    <location>
        <begin position="189"/>
        <end position="209"/>
    </location>
</feature>
<protein>
    <recommendedName>
        <fullName evidence="7">Phosphatidylglycerol--prolipoprotein diacylglyceryl transferase</fullName>
        <ecNumber evidence="7">2.5.1.145</ecNumber>
    </recommendedName>
</protein>
<dbReference type="Proteomes" id="UP000033451">
    <property type="component" value="Unassembled WGS sequence"/>
</dbReference>
<keyword evidence="4 7" id="KW-0812">Transmembrane</keyword>
<name>A0A0F0LYA8_9MICO</name>
<dbReference type="STRING" id="400772.RR49_01133"/>
<comment type="caution">
    <text evidence="8">The sequence shown here is derived from an EMBL/GenBank/DDBJ whole genome shotgun (WGS) entry which is preliminary data.</text>
</comment>
<organism evidence="8 9">
    <name type="scientific">Microbacterium ginsengisoli</name>
    <dbReference type="NCBI Taxonomy" id="400772"/>
    <lineage>
        <taxon>Bacteria</taxon>
        <taxon>Bacillati</taxon>
        <taxon>Actinomycetota</taxon>
        <taxon>Actinomycetes</taxon>
        <taxon>Micrococcales</taxon>
        <taxon>Microbacteriaceae</taxon>
        <taxon>Microbacterium</taxon>
    </lineage>
</organism>
<evidence type="ECO:0000256" key="2">
    <source>
        <dbReference type="ARBA" id="ARBA00022475"/>
    </source>
</evidence>
<dbReference type="PANTHER" id="PTHR30589">
    <property type="entry name" value="PROLIPOPROTEIN DIACYLGLYCERYL TRANSFERASE"/>
    <property type="match status" value="1"/>
</dbReference>
<evidence type="ECO:0000256" key="6">
    <source>
        <dbReference type="ARBA" id="ARBA00023136"/>
    </source>
</evidence>
<evidence type="ECO:0000256" key="4">
    <source>
        <dbReference type="ARBA" id="ARBA00022692"/>
    </source>
</evidence>
<keyword evidence="2 7" id="KW-1003">Cell membrane</keyword>
<proteinExistence type="inferred from homology"/>
<keyword evidence="8" id="KW-0449">Lipoprotein</keyword>
<keyword evidence="8" id="KW-0328">Glycosyltransferase</keyword>
<gene>
    <name evidence="8" type="primary">lgt_1</name>
    <name evidence="7" type="synonym">lgt</name>
    <name evidence="8" type="ORF">RR49_01133</name>
</gene>
<dbReference type="HAMAP" id="MF_01147">
    <property type="entry name" value="Lgt"/>
    <property type="match status" value="1"/>
</dbReference>
<evidence type="ECO:0000313" key="8">
    <source>
        <dbReference type="EMBL" id="KJL37245.1"/>
    </source>
</evidence>
<feature type="transmembrane region" description="Helical" evidence="7">
    <location>
        <begin position="28"/>
        <end position="46"/>
    </location>
</feature>
<evidence type="ECO:0000256" key="1">
    <source>
        <dbReference type="ARBA" id="ARBA00007150"/>
    </source>
</evidence>
<keyword evidence="9" id="KW-1185">Reference proteome</keyword>
<dbReference type="NCBIfam" id="TIGR00544">
    <property type="entry name" value="lgt"/>
    <property type="match status" value="1"/>
</dbReference>
<dbReference type="OrthoDB" id="871140at2"/>
<dbReference type="AlphaFoldDB" id="A0A0F0LYA8"/>
<dbReference type="InterPro" id="IPR001640">
    <property type="entry name" value="Lgt"/>
</dbReference>
<evidence type="ECO:0000313" key="9">
    <source>
        <dbReference type="Proteomes" id="UP000033451"/>
    </source>
</evidence>
<evidence type="ECO:0000256" key="3">
    <source>
        <dbReference type="ARBA" id="ARBA00022679"/>
    </source>
</evidence>
<comment type="pathway">
    <text evidence="7">Protein modification; lipoprotein biosynthesis (diacylglyceryl transfer).</text>
</comment>
<dbReference type="Pfam" id="PF01790">
    <property type="entry name" value="LGT"/>
    <property type="match status" value="1"/>
</dbReference>
<dbReference type="UniPathway" id="UPA00664"/>
<dbReference type="GO" id="GO:0008961">
    <property type="term" value="F:phosphatidylglycerol-prolipoprotein diacylglyceryl transferase activity"/>
    <property type="evidence" value="ECO:0007669"/>
    <property type="project" value="UniProtKB-UniRule"/>
</dbReference>
<comment type="subcellular location">
    <subcellularLocation>
        <location evidence="7">Cell membrane</location>
        <topology evidence="7">Multi-pass membrane protein</topology>
    </subcellularLocation>
</comment>
<dbReference type="RefSeq" id="WP_048809215.1">
    <property type="nucleotide sequence ID" value="NZ_JYIY01000068.1"/>
</dbReference>
<evidence type="ECO:0000256" key="5">
    <source>
        <dbReference type="ARBA" id="ARBA00022989"/>
    </source>
</evidence>
<dbReference type="GO" id="GO:0042158">
    <property type="term" value="P:lipoprotein biosynthetic process"/>
    <property type="evidence" value="ECO:0007669"/>
    <property type="project" value="UniProtKB-UniRule"/>
</dbReference>
<keyword evidence="6 7" id="KW-0472">Membrane</keyword>
<feature type="transmembrane region" description="Helical" evidence="7">
    <location>
        <begin position="97"/>
        <end position="119"/>
    </location>
</feature>
<keyword evidence="3 7" id="KW-0808">Transferase</keyword>
<dbReference type="PATRIC" id="fig|400772.4.peg.1156"/>
<accession>A0A0F0LYA8</accession>
<feature type="transmembrane region" description="Helical" evidence="7">
    <location>
        <begin position="221"/>
        <end position="239"/>
    </location>
</feature>
<feature type="transmembrane region" description="Helical" evidence="7">
    <location>
        <begin position="126"/>
        <end position="146"/>
    </location>
</feature>
<dbReference type="GO" id="GO:0005886">
    <property type="term" value="C:plasma membrane"/>
    <property type="evidence" value="ECO:0007669"/>
    <property type="project" value="UniProtKB-SubCell"/>
</dbReference>